<gene>
    <name evidence="2" type="ORF">ABW286_21575</name>
</gene>
<feature type="transmembrane region" description="Helical" evidence="1">
    <location>
        <begin position="52"/>
        <end position="74"/>
    </location>
</feature>
<protein>
    <submittedName>
        <fullName evidence="2">Uncharacterized protein</fullName>
    </submittedName>
</protein>
<name>A0ABV3N7B9_9GAMM</name>
<keyword evidence="1" id="KW-1133">Transmembrane helix</keyword>
<keyword evidence="1" id="KW-0472">Membrane</keyword>
<accession>A0ABV3N7B9</accession>
<evidence type="ECO:0000313" key="3">
    <source>
        <dbReference type="Proteomes" id="UP001554567"/>
    </source>
</evidence>
<organism evidence="2 3">
    <name type="scientific">Erwinia papayae</name>
    <dbReference type="NCBI Taxonomy" id="206499"/>
    <lineage>
        <taxon>Bacteria</taxon>
        <taxon>Pseudomonadati</taxon>
        <taxon>Pseudomonadota</taxon>
        <taxon>Gammaproteobacteria</taxon>
        <taxon>Enterobacterales</taxon>
        <taxon>Erwiniaceae</taxon>
        <taxon>Erwinia</taxon>
    </lineage>
</organism>
<feature type="transmembrane region" description="Helical" evidence="1">
    <location>
        <begin position="21"/>
        <end position="46"/>
    </location>
</feature>
<sequence length="121" mass="13564">MISFKRTPEQIRKTVLMQKRLALVGATILTCCFIASLLMAVLSLIAGVREWVIVWLTLVVLCVPILLVNSMLAVRYEFKGWKLVNGISTKAEGGTFAAFRADNGLKKTLRFRQCGFKRGEE</sequence>
<proteinExistence type="predicted"/>
<dbReference type="Proteomes" id="UP001554567">
    <property type="component" value="Unassembled WGS sequence"/>
</dbReference>
<dbReference type="RefSeq" id="WP_367168666.1">
    <property type="nucleotide sequence ID" value="NZ_JBFKZN010000016.1"/>
</dbReference>
<reference evidence="2 3" key="1">
    <citation type="submission" date="2024-07" db="EMBL/GenBank/DDBJ databases">
        <authorList>
            <person name="Dulla G.F.J."/>
            <person name="Delorm J.G."/>
        </authorList>
    </citation>
    <scope>NUCLEOTIDE SEQUENCE [LARGE SCALE GENOMIC DNA]</scope>
    <source>
        <strain evidence="2 3">JGD 233</strain>
    </source>
</reference>
<dbReference type="EMBL" id="JBFKZN010000016">
    <property type="protein sequence ID" value="MEW5291728.1"/>
    <property type="molecule type" value="Genomic_DNA"/>
</dbReference>
<evidence type="ECO:0000256" key="1">
    <source>
        <dbReference type="SAM" id="Phobius"/>
    </source>
</evidence>
<evidence type="ECO:0000313" key="2">
    <source>
        <dbReference type="EMBL" id="MEW5291728.1"/>
    </source>
</evidence>
<keyword evidence="1" id="KW-0812">Transmembrane</keyword>
<comment type="caution">
    <text evidence="2">The sequence shown here is derived from an EMBL/GenBank/DDBJ whole genome shotgun (WGS) entry which is preliminary data.</text>
</comment>
<keyword evidence="3" id="KW-1185">Reference proteome</keyword>